<dbReference type="EMBL" id="LGGN01000377">
    <property type="protein sequence ID" value="KUK75579.1"/>
    <property type="molecule type" value="Genomic_DNA"/>
</dbReference>
<name>A0A117LZ50_9BACT</name>
<dbReference type="SUPFAM" id="SSF55486">
    <property type="entry name" value="Metalloproteases ('zincins'), catalytic domain"/>
    <property type="match status" value="1"/>
</dbReference>
<dbReference type="NCBIfam" id="TIGR00043">
    <property type="entry name" value="rRNA maturation RNase YbeY"/>
    <property type="match status" value="1"/>
</dbReference>
<evidence type="ECO:0000313" key="8">
    <source>
        <dbReference type="EMBL" id="KUK75579.1"/>
    </source>
</evidence>
<keyword evidence="5 7" id="KW-0378">Hydrolase</keyword>
<evidence type="ECO:0000256" key="3">
    <source>
        <dbReference type="ARBA" id="ARBA00022723"/>
    </source>
</evidence>
<evidence type="ECO:0000256" key="7">
    <source>
        <dbReference type="HAMAP-Rule" id="MF_00009"/>
    </source>
</evidence>
<dbReference type="GO" id="GO:0006364">
    <property type="term" value="P:rRNA processing"/>
    <property type="evidence" value="ECO:0007669"/>
    <property type="project" value="UniProtKB-UniRule"/>
</dbReference>
<dbReference type="PANTHER" id="PTHR46986:SF1">
    <property type="entry name" value="ENDORIBONUCLEASE YBEY, CHLOROPLASTIC"/>
    <property type="match status" value="1"/>
</dbReference>
<evidence type="ECO:0000256" key="2">
    <source>
        <dbReference type="ARBA" id="ARBA00022722"/>
    </source>
</evidence>
<keyword evidence="2 7" id="KW-0540">Nuclease</keyword>
<evidence type="ECO:0000313" key="9">
    <source>
        <dbReference type="Proteomes" id="UP000053860"/>
    </source>
</evidence>
<proteinExistence type="inferred from homology"/>
<feature type="binding site" evidence="7">
    <location>
        <position position="112"/>
    </location>
    <ligand>
        <name>Zn(2+)</name>
        <dbReference type="ChEBI" id="CHEBI:29105"/>
        <note>catalytic</note>
    </ligand>
</feature>
<protein>
    <recommendedName>
        <fullName evidence="7">Endoribonuclease YbeY</fullName>
        <ecNumber evidence="7">3.1.-.-</ecNumber>
    </recommendedName>
</protein>
<dbReference type="Proteomes" id="UP000053860">
    <property type="component" value="Unassembled WGS sequence"/>
</dbReference>
<keyword evidence="7" id="KW-0963">Cytoplasm</keyword>
<dbReference type="InterPro" id="IPR023091">
    <property type="entry name" value="MetalPrtase_cat_dom_sf_prd"/>
</dbReference>
<feature type="binding site" evidence="7">
    <location>
        <position position="118"/>
    </location>
    <ligand>
        <name>Zn(2+)</name>
        <dbReference type="ChEBI" id="CHEBI:29105"/>
        <note>catalytic</note>
    </ligand>
</feature>
<keyword evidence="7" id="KW-0698">rRNA processing</keyword>
<reference evidence="9" key="1">
    <citation type="journal article" date="2015" name="MBio">
        <title>Genome-Resolved Metagenomic Analysis Reveals Roles for Candidate Phyla and Other Microbial Community Members in Biogeochemical Transformations in Oil Reservoirs.</title>
        <authorList>
            <person name="Hu P."/>
            <person name="Tom L."/>
            <person name="Singh A."/>
            <person name="Thomas B.C."/>
            <person name="Baker B.J."/>
            <person name="Piceno Y.M."/>
            <person name="Andersen G.L."/>
            <person name="Banfield J.F."/>
        </authorList>
    </citation>
    <scope>NUCLEOTIDE SEQUENCE [LARGE SCALE GENOMIC DNA]</scope>
</reference>
<keyword evidence="6 7" id="KW-0862">Zinc</keyword>
<sequence>MAITFQSENIPFPRSIKKRKTANWIKSVAAGFGKKVDELAYLFCDDQKILEVNRQYLQHDFFTDILTFDYSEGDAIAGDIFISLETVRSNSQKYHTPYEEELHRVIIHGVLHLCGLRDKSRTEKKAMREAEEKALNLLILNN</sequence>
<dbReference type="HAMAP" id="MF_00009">
    <property type="entry name" value="Endoribonucl_YbeY"/>
    <property type="match status" value="1"/>
</dbReference>
<keyword evidence="4 7" id="KW-0255">Endonuclease</keyword>
<dbReference type="Gene3D" id="3.40.390.30">
    <property type="entry name" value="Metalloproteases ('zincins'), catalytic domain"/>
    <property type="match status" value="1"/>
</dbReference>
<dbReference type="GO" id="GO:0005737">
    <property type="term" value="C:cytoplasm"/>
    <property type="evidence" value="ECO:0007669"/>
    <property type="project" value="UniProtKB-SubCell"/>
</dbReference>
<dbReference type="GO" id="GO:0008270">
    <property type="term" value="F:zinc ion binding"/>
    <property type="evidence" value="ECO:0007669"/>
    <property type="project" value="UniProtKB-UniRule"/>
</dbReference>
<comment type="similarity">
    <text evidence="1 7">Belongs to the endoribonuclease YbeY family.</text>
</comment>
<organism evidence="8 9">
    <name type="scientific">Proteiniphilum acetatigenes</name>
    <dbReference type="NCBI Taxonomy" id="294710"/>
    <lineage>
        <taxon>Bacteria</taxon>
        <taxon>Pseudomonadati</taxon>
        <taxon>Bacteroidota</taxon>
        <taxon>Bacteroidia</taxon>
        <taxon>Bacteroidales</taxon>
        <taxon>Dysgonomonadaceae</taxon>
        <taxon>Proteiniphilum</taxon>
    </lineage>
</organism>
<dbReference type="GO" id="GO:0004521">
    <property type="term" value="F:RNA endonuclease activity"/>
    <property type="evidence" value="ECO:0007669"/>
    <property type="project" value="UniProtKB-UniRule"/>
</dbReference>
<evidence type="ECO:0000256" key="1">
    <source>
        <dbReference type="ARBA" id="ARBA00010875"/>
    </source>
</evidence>
<comment type="function">
    <text evidence="7">Single strand-specific metallo-endoribonuclease involved in late-stage 70S ribosome quality control and in maturation of the 3' terminus of the 16S rRNA.</text>
</comment>
<dbReference type="GO" id="GO:0004222">
    <property type="term" value="F:metalloendopeptidase activity"/>
    <property type="evidence" value="ECO:0007669"/>
    <property type="project" value="InterPro"/>
</dbReference>
<dbReference type="EC" id="3.1.-.-" evidence="7"/>
<accession>A0A117LZ50</accession>
<comment type="cofactor">
    <cofactor evidence="7">
        <name>Zn(2+)</name>
        <dbReference type="ChEBI" id="CHEBI:29105"/>
    </cofactor>
    <text evidence="7">Binds 1 zinc ion.</text>
</comment>
<dbReference type="PATRIC" id="fig|294710.3.peg.218"/>
<dbReference type="AlphaFoldDB" id="A0A117LZ50"/>
<feature type="binding site" evidence="7">
    <location>
        <position position="108"/>
    </location>
    <ligand>
        <name>Zn(2+)</name>
        <dbReference type="ChEBI" id="CHEBI:29105"/>
        <note>catalytic</note>
    </ligand>
</feature>
<dbReference type="PANTHER" id="PTHR46986">
    <property type="entry name" value="ENDORIBONUCLEASE YBEY, CHLOROPLASTIC"/>
    <property type="match status" value="1"/>
</dbReference>
<comment type="caution">
    <text evidence="8">The sequence shown here is derived from an EMBL/GenBank/DDBJ whole genome shotgun (WGS) entry which is preliminary data.</text>
</comment>
<keyword evidence="7" id="KW-0690">Ribosome biogenesis</keyword>
<gene>
    <name evidence="7" type="primary">ybeY</name>
    <name evidence="8" type="ORF">XD92_1543</name>
</gene>
<dbReference type="Pfam" id="PF02130">
    <property type="entry name" value="YbeY"/>
    <property type="match status" value="1"/>
</dbReference>
<evidence type="ECO:0000256" key="4">
    <source>
        <dbReference type="ARBA" id="ARBA00022759"/>
    </source>
</evidence>
<dbReference type="InterPro" id="IPR002036">
    <property type="entry name" value="YbeY"/>
</dbReference>
<evidence type="ECO:0000256" key="5">
    <source>
        <dbReference type="ARBA" id="ARBA00022801"/>
    </source>
</evidence>
<comment type="subcellular location">
    <subcellularLocation>
        <location evidence="7">Cytoplasm</location>
    </subcellularLocation>
</comment>
<keyword evidence="3 7" id="KW-0479">Metal-binding</keyword>
<evidence type="ECO:0000256" key="6">
    <source>
        <dbReference type="ARBA" id="ARBA00022833"/>
    </source>
</evidence>